<proteinExistence type="predicted"/>
<dbReference type="Proteomes" id="UP000095283">
    <property type="component" value="Unplaced"/>
</dbReference>
<organism evidence="1 2">
    <name type="scientific">Heterorhabditis bacteriophora</name>
    <name type="common">Entomopathogenic nematode worm</name>
    <dbReference type="NCBI Taxonomy" id="37862"/>
    <lineage>
        <taxon>Eukaryota</taxon>
        <taxon>Metazoa</taxon>
        <taxon>Ecdysozoa</taxon>
        <taxon>Nematoda</taxon>
        <taxon>Chromadorea</taxon>
        <taxon>Rhabditida</taxon>
        <taxon>Rhabditina</taxon>
        <taxon>Rhabditomorpha</taxon>
        <taxon>Strongyloidea</taxon>
        <taxon>Heterorhabditidae</taxon>
        <taxon>Heterorhabditis</taxon>
    </lineage>
</organism>
<dbReference type="AlphaFoldDB" id="A0A1I7XFD3"/>
<evidence type="ECO:0000313" key="2">
    <source>
        <dbReference type="WBParaSite" id="Hba_16225"/>
    </source>
</evidence>
<reference evidence="2" key="1">
    <citation type="submission" date="2016-11" db="UniProtKB">
        <authorList>
            <consortium name="WormBaseParasite"/>
        </authorList>
    </citation>
    <scope>IDENTIFICATION</scope>
</reference>
<accession>A0A1I7XFD3</accession>
<keyword evidence="1" id="KW-1185">Reference proteome</keyword>
<evidence type="ECO:0000313" key="1">
    <source>
        <dbReference type="Proteomes" id="UP000095283"/>
    </source>
</evidence>
<dbReference type="WBParaSite" id="Hba_16225">
    <property type="protein sequence ID" value="Hba_16225"/>
    <property type="gene ID" value="Hba_16225"/>
</dbReference>
<sequence length="146" mass="17186">MKMFILSLVFTIGLFHFNYFYWPMTQPRYVHLPLLSSVVGNASNNTLIVHGVETLLHSTIQNRCQLKSQFSEDTCNPNYVYSPVTEMRTSLHNYFHIIDKCIWYKKRNGIERMSWNPGRATNKFQSQGKDNSKFYSYSFNVLLLLL</sequence>
<name>A0A1I7XFD3_HETBA</name>
<protein>
    <submittedName>
        <fullName evidence="2">Secreted protein</fullName>
    </submittedName>
</protein>